<evidence type="ECO:0000259" key="1">
    <source>
        <dbReference type="Pfam" id="PF07848"/>
    </source>
</evidence>
<comment type="caution">
    <text evidence="4">The sequence shown here is derived from an EMBL/GenBank/DDBJ whole genome shotgun (WGS) entry which is preliminary data.</text>
</comment>
<dbReference type="Pfam" id="PF20803">
    <property type="entry name" value="PaaX_M"/>
    <property type="match status" value="1"/>
</dbReference>
<dbReference type="InterPro" id="IPR036388">
    <property type="entry name" value="WH-like_DNA-bd_sf"/>
</dbReference>
<dbReference type="Gene3D" id="1.10.10.10">
    <property type="entry name" value="Winged helix-like DNA-binding domain superfamily/Winged helix DNA-binding domain"/>
    <property type="match status" value="1"/>
</dbReference>
<dbReference type="Pfam" id="PF07848">
    <property type="entry name" value="PaaX"/>
    <property type="match status" value="1"/>
</dbReference>
<dbReference type="InterPro" id="IPR012906">
    <property type="entry name" value="PaaX-like_N"/>
</dbReference>
<name>A0ABP8YKM9_9ACTN</name>
<dbReference type="Gene3D" id="3.30.70.2650">
    <property type="match status" value="1"/>
</dbReference>
<dbReference type="InterPro" id="IPR013225">
    <property type="entry name" value="PaaX_C"/>
</dbReference>
<feature type="domain" description="Transcriptional repressor PaaX-like C-terminal" evidence="2">
    <location>
        <begin position="193"/>
        <end position="282"/>
    </location>
</feature>
<evidence type="ECO:0000259" key="3">
    <source>
        <dbReference type="Pfam" id="PF20803"/>
    </source>
</evidence>
<dbReference type="PANTHER" id="PTHR30319:SF1">
    <property type="entry name" value="TRANSCRIPTIONAL REPRESSOR PAAX"/>
    <property type="match status" value="1"/>
</dbReference>
<protein>
    <submittedName>
        <fullName evidence="4">Phenylacetic acid degradation operon negative regulatory protein PaaX</fullName>
    </submittedName>
</protein>
<dbReference type="Proteomes" id="UP001499882">
    <property type="component" value="Unassembled WGS sequence"/>
</dbReference>
<dbReference type="InterPro" id="IPR011965">
    <property type="entry name" value="PaaX_trns_reg"/>
</dbReference>
<organism evidence="4 5">
    <name type="scientific">Nocardioides endophyticus</name>
    <dbReference type="NCBI Taxonomy" id="1353775"/>
    <lineage>
        <taxon>Bacteria</taxon>
        <taxon>Bacillati</taxon>
        <taxon>Actinomycetota</taxon>
        <taxon>Actinomycetes</taxon>
        <taxon>Propionibacteriales</taxon>
        <taxon>Nocardioidaceae</taxon>
        <taxon>Nocardioides</taxon>
    </lineage>
</organism>
<evidence type="ECO:0000259" key="2">
    <source>
        <dbReference type="Pfam" id="PF08223"/>
    </source>
</evidence>
<evidence type="ECO:0000313" key="4">
    <source>
        <dbReference type="EMBL" id="GAA4730493.1"/>
    </source>
</evidence>
<dbReference type="Pfam" id="PF08223">
    <property type="entry name" value="PaaX_C"/>
    <property type="match status" value="1"/>
</dbReference>
<sequence length="287" mass="31750">MCRTIIPYEAVTWSTGRTHGHNLGWQTRPMQARSALFDVYGDHLRARGSEAPVAAVVRLLNPVGIAAPAVRTAISRMVTQGWLEPVQLSSGRGYRTTEQANRRLDEAGDRVYRRHLPTWDGRWHLAFVDAPAARATRNRLRADLTFVGYAELADNVWVSPFARAELGPVLERAGATARTAWADGFDPEPTGAWDLSSLRAAYEGWLASADGLVMRHLEAHDDEDEAAFAARFHLVHEWRKFLFDDPGLPEALLPGDWPGRDAAALFASAATRLKPGTDRFVARCLSA</sequence>
<evidence type="ECO:0000313" key="5">
    <source>
        <dbReference type="Proteomes" id="UP001499882"/>
    </source>
</evidence>
<dbReference type="PANTHER" id="PTHR30319">
    <property type="entry name" value="PHENYLACETIC ACID REGULATOR-RELATED TRANSCRIPTIONAL REPRESSOR"/>
    <property type="match status" value="1"/>
</dbReference>
<dbReference type="InterPro" id="IPR048846">
    <property type="entry name" value="PaaX-like_central"/>
</dbReference>
<dbReference type="Gene3D" id="1.20.58.1460">
    <property type="match status" value="1"/>
</dbReference>
<dbReference type="PIRSF" id="PIRSF020623">
    <property type="entry name" value="PaaX"/>
    <property type="match status" value="1"/>
</dbReference>
<keyword evidence="5" id="KW-1185">Reference proteome</keyword>
<dbReference type="EMBL" id="BAABKN010000009">
    <property type="protein sequence ID" value="GAA4730493.1"/>
    <property type="molecule type" value="Genomic_DNA"/>
</dbReference>
<proteinExistence type="predicted"/>
<reference evidence="5" key="1">
    <citation type="journal article" date="2019" name="Int. J. Syst. Evol. Microbiol.">
        <title>The Global Catalogue of Microorganisms (GCM) 10K type strain sequencing project: providing services to taxonomists for standard genome sequencing and annotation.</title>
        <authorList>
            <consortium name="The Broad Institute Genomics Platform"/>
            <consortium name="The Broad Institute Genome Sequencing Center for Infectious Disease"/>
            <person name="Wu L."/>
            <person name="Ma J."/>
        </authorList>
    </citation>
    <scope>NUCLEOTIDE SEQUENCE [LARGE SCALE GENOMIC DNA]</scope>
    <source>
        <strain evidence="5">JCM 18532</strain>
    </source>
</reference>
<feature type="domain" description="Transcriptional repressor PaaX-like central Cas2-like" evidence="3">
    <location>
        <begin position="118"/>
        <end position="166"/>
    </location>
</feature>
<feature type="domain" description="Transcriptional repressor PaaX-like N-terminal" evidence="1">
    <location>
        <begin position="32"/>
        <end position="99"/>
    </location>
</feature>
<gene>
    <name evidence="4" type="primary">paaX</name>
    <name evidence="4" type="ORF">GCM10023350_12190</name>
</gene>
<accession>A0ABP8YKM9</accession>